<evidence type="ECO:0000313" key="3">
    <source>
        <dbReference type="Proteomes" id="UP000434172"/>
    </source>
</evidence>
<proteinExistence type="predicted"/>
<reference evidence="2 3" key="1">
    <citation type="submission" date="2019-12" db="EMBL/GenBank/DDBJ databases">
        <title>A genome sequence resource for the geographically widespread anthracnose pathogen Colletotrichum asianum.</title>
        <authorList>
            <person name="Meng Y."/>
        </authorList>
    </citation>
    <scope>NUCLEOTIDE SEQUENCE [LARGE SCALE GENOMIC DNA]</scope>
    <source>
        <strain evidence="2 3">ICMP 18580</strain>
    </source>
</reference>
<dbReference type="Proteomes" id="UP000434172">
    <property type="component" value="Unassembled WGS sequence"/>
</dbReference>
<evidence type="ECO:0000256" key="1">
    <source>
        <dbReference type="SAM" id="MobiDB-lite"/>
    </source>
</evidence>
<protein>
    <submittedName>
        <fullName evidence="2">Dynamin family protein</fullName>
    </submittedName>
</protein>
<organism evidence="2 3">
    <name type="scientific">Colletotrichum asianum</name>
    <dbReference type="NCBI Taxonomy" id="702518"/>
    <lineage>
        <taxon>Eukaryota</taxon>
        <taxon>Fungi</taxon>
        <taxon>Dikarya</taxon>
        <taxon>Ascomycota</taxon>
        <taxon>Pezizomycotina</taxon>
        <taxon>Sordariomycetes</taxon>
        <taxon>Hypocreomycetidae</taxon>
        <taxon>Glomerellales</taxon>
        <taxon>Glomerellaceae</taxon>
        <taxon>Colletotrichum</taxon>
        <taxon>Colletotrichum gloeosporioides species complex</taxon>
    </lineage>
</organism>
<keyword evidence="3" id="KW-1185">Reference proteome</keyword>
<sequence length="382" mass="43140">MSLGHEDQQLLTKTLQDLYLEGLGQHVNLPMVIVCGDSDAAKHTVIEAMTGIYLPQEWFNHRFSMEFIFSKGELWAPTPIKVSIIPASHRNEDEKAKMTALQDDVEGYHNEWRGLLEFIIGRSIVELVEFPDVTMDDTIRIQVKHRSLPPIILLVIPEWPSHIYDYNLNAVRLMKRFQSPRSIILVAHDNLPLLRKSEINRYLNLILDGGGDRTRAIFVVRYSMKAEEAKQLKGVTLNVCRGYTFKVGWMMLKEYNRNPNSNVQSISGAKLKEILGDIPKIDPWSSPLFDCILPQSELAEILNVTSIINDINSALIHCTFGGRGAHGRPARDYAALEQKRALLEKASQALQRCDPSFSSAASSTIDPIHTPTESEMYSSNTL</sequence>
<accession>A0A8H3ZF79</accession>
<evidence type="ECO:0000313" key="2">
    <source>
        <dbReference type="EMBL" id="KAF0317424.1"/>
    </source>
</evidence>
<dbReference type="Gene3D" id="3.40.50.300">
    <property type="entry name" value="P-loop containing nucleotide triphosphate hydrolases"/>
    <property type="match status" value="1"/>
</dbReference>
<dbReference type="InterPro" id="IPR027417">
    <property type="entry name" value="P-loop_NTPase"/>
</dbReference>
<dbReference type="EMBL" id="WOWK01000131">
    <property type="protein sequence ID" value="KAF0317424.1"/>
    <property type="molecule type" value="Genomic_DNA"/>
</dbReference>
<comment type="caution">
    <text evidence="2">The sequence shown here is derived from an EMBL/GenBank/DDBJ whole genome shotgun (WGS) entry which is preliminary data.</text>
</comment>
<name>A0A8H3ZF79_9PEZI</name>
<feature type="region of interest" description="Disordered" evidence="1">
    <location>
        <begin position="357"/>
        <end position="382"/>
    </location>
</feature>
<dbReference type="AlphaFoldDB" id="A0A8H3ZF79"/>
<gene>
    <name evidence="2" type="ORF">GQ607_015376</name>
</gene>